<dbReference type="SMART" id="SM00257">
    <property type="entry name" value="LysM"/>
    <property type="match status" value="1"/>
</dbReference>
<organism evidence="4 5">
    <name type="scientific">Exocentrus adspersus</name>
    <dbReference type="NCBI Taxonomy" id="1586481"/>
    <lineage>
        <taxon>Eukaryota</taxon>
        <taxon>Metazoa</taxon>
        <taxon>Ecdysozoa</taxon>
        <taxon>Arthropoda</taxon>
        <taxon>Hexapoda</taxon>
        <taxon>Insecta</taxon>
        <taxon>Pterygota</taxon>
        <taxon>Neoptera</taxon>
        <taxon>Endopterygota</taxon>
        <taxon>Coleoptera</taxon>
        <taxon>Polyphaga</taxon>
        <taxon>Cucujiformia</taxon>
        <taxon>Chrysomeloidea</taxon>
        <taxon>Cerambycidae</taxon>
        <taxon>Lamiinae</taxon>
        <taxon>Acanthocinini</taxon>
        <taxon>Exocentrus</taxon>
    </lineage>
</organism>
<dbReference type="Pfam" id="PF01476">
    <property type="entry name" value="LysM"/>
    <property type="match status" value="1"/>
</dbReference>
<protein>
    <recommendedName>
        <fullName evidence="3">LysM domain-containing protein</fullName>
    </recommendedName>
</protein>
<name>A0AAV8WGR6_9CUCU</name>
<accession>A0AAV8WGR6</accession>
<feature type="transmembrane region" description="Helical" evidence="2">
    <location>
        <begin position="209"/>
        <end position="232"/>
    </location>
</feature>
<dbReference type="PANTHER" id="PTHR20932">
    <property type="entry name" value="LYSM AND PUTATIVE PEPTIDOGLYCAN-BINDING DOMAIN-CONTAINING PROTEIN"/>
    <property type="match status" value="1"/>
</dbReference>
<dbReference type="Proteomes" id="UP001159042">
    <property type="component" value="Unassembled WGS sequence"/>
</dbReference>
<evidence type="ECO:0000313" key="5">
    <source>
        <dbReference type="Proteomes" id="UP001159042"/>
    </source>
</evidence>
<feature type="region of interest" description="Disordered" evidence="1">
    <location>
        <begin position="19"/>
        <end position="38"/>
    </location>
</feature>
<dbReference type="InterPro" id="IPR045030">
    <property type="entry name" value="LYSM1-4"/>
</dbReference>
<evidence type="ECO:0000313" key="4">
    <source>
        <dbReference type="EMBL" id="KAJ8925533.1"/>
    </source>
</evidence>
<comment type="caution">
    <text evidence="4">The sequence shown here is derived from an EMBL/GenBank/DDBJ whole genome shotgun (WGS) entry which is preliminary data.</text>
</comment>
<keyword evidence="5" id="KW-1185">Reference proteome</keyword>
<dbReference type="Gene3D" id="3.10.350.10">
    <property type="entry name" value="LysM domain"/>
    <property type="match status" value="1"/>
</dbReference>
<sequence length="245" mass="27824">MIKQRQKSKVFDVSYKRLDKEKESGSDSGEETELFVKNKPKRKEVPTIDKEVEDGDTLQSLAIRYHCTVADLKRLNNMHNENEIFARRTIKVPLRPFTMALAGVHLSGTTSPTASNEPSTSNLIDIDSLNIKLYENVVNLNVPTETKNGVNEIIFNSQITQKPCDRLNDEMEEGEICEEINLLPQQSRRTPEADIIMSRVNCSGVDGDISWIALIVCIVIVIFAIPVIYVFYIAEHPKQYHHHIS</sequence>
<dbReference type="PROSITE" id="PS51782">
    <property type="entry name" value="LYSM"/>
    <property type="match status" value="1"/>
</dbReference>
<dbReference type="SUPFAM" id="SSF54106">
    <property type="entry name" value="LysM domain"/>
    <property type="match status" value="1"/>
</dbReference>
<feature type="domain" description="LysM" evidence="3">
    <location>
        <begin position="48"/>
        <end position="92"/>
    </location>
</feature>
<dbReference type="InterPro" id="IPR036779">
    <property type="entry name" value="LysM_dom_sf"/>
</dbReference>
<dbReference type="PANTHER" id="PTHR20932:SF13">
    <property type="entry name" value="LD36653P"/>
    <property type="match status" value="1"/>
</dbReference>
<dbReference type="CDD" id="cd00118">
    <property type="entry name" value="LysM"/>
    <property type="match status" value="1"/>
</dbReference>
<evidence type="ECO:0000256" key="2">
    <source>
        <dbReference type="SAM" id="Phobius"/>
    </source>
</evidence>
<dbReference type="EMBL" id="JANEYG010000001">
    <property type="protein sequence ID" value="KAJ8925533.1"/>
    <property type="molecule type" value="Genomic_DNA"/>
</dbReference>
<reference evidence="4 5" key="1">
    <citation type="journal article" date="2023" name="Insect Mol. Biol.">
        <title>Genome sequencing provides insights into the evolution of gene families encoding plant cell wall-degrading enzymes in longhorned beetles.</title>
        <authorList>
            <person name="Shin N.R."/>
            <person name="Okamura Y."/>
            <person name="Kirsch R."/>
            <person name="Pauchet Y."/>
        </authorList>
    </citation>
    <scope>NUCLEOTIDE SEQUENCE [LARGE SCALE GENOMIC DNA]</scope>
    <source>
        <strain evidence="4">EAD_L_NR</strain>
    </source>
</reference>
<evidence type="ECO:0000259" key="3">
    <source>
        <dbReference type="PROSITE" id="PS51782"/>
    </source>
</evidence>
<keyword evidence="2" id="KW-0812">Transmembrane</keyword>
<keyword evidence="2" id="KW-1133">Transmembrane helix</keyword>
<gene>
    <name evidence="4" type="ORF">NQ315_009372</name>
</gene>
<keyword evidence="2" id="KW-0472">Membrane</keyword>
<evidence type="ECO:0000256" key="1">
    <source>
        <dbReference type="SAM" id="MobiDB-lite"/>
    </source>
</evidence>
<dbReference type="InterPro" id="IPR018392">
    <property type="entry name" value="LysM"/>
</dbReference>
<proteinExistence type="predicted"/>
<dbReference type="AlphaFoldDB" id="A0AAV8WGR6"/>